<evidence type="ECO:0000256" key="1">
    <source>
        <dbReference type="ARBA" id="ARBA00004123"/>
    </source>
</evidence>
<name>A0A976FHB6_BRELC</name>
<sequence>MISSRSSDWRSAVERLALFMQRYAMPDERVAKQLGWSVEKLRTYLSPESRRLTTSSDIADIAVDKLLMRYRVALAHQTLTNATTRPLKPFTGSLRRSTMSMQFGRTFVDRKSIIRTDVTPAQMKEATEVLQTPIGNRKRKRRAIMQPLNALSPQVKITDKSDSTNDTKDMEIWRRPYRATEITRQMTTMELICPIRLDIDMDGVRYQDTFLINAALTTCSPEYLATQIAQDEELSDALKGAIAESIRRQIWTFTSLDTTLIMQCERLYPIYIDLIIEGYSLRDQFEWDLLNDYNATETFAAVLCNELKLPKGFEPAIVYSIYEQVAAYRVALSGYEWIGTVSGKENDTTSCVGYIEIMPCLDDVVRNHEDTQLWQPVLSELSTEEKNGLSASISATRAPTSIKQTSTRIESYDCSKRVRQRVAKDHRLPRPINPFIVFCQMQKEGLGRTRRSASETRKIMGDKWRKCSEEVKEYYSQLTEVENEKRRRDYILDVRDREIAEWEEDEARRKGLVASSTLEASTEHFRGLLLENYLGERHLVDLRKQERMGDSGEEDNSSEEIIDETDEM</sequence>
<dbReference type="SMART" id="SM00398">
    <property type="entry name" value="HMG"/>
    <property type="match status" value="1"/>
</dbReference>
<dbReference type="InterPro" id="IPR036910">
    <property type="entry name" value="HMG_box_dom_sf"/>
</dbReference>
<dbReference type="GO" id="GO:0003677">
    <property type="term" value="F:DNA binding"/>
    <property type="evidence" value="ECO:0007669"/>
    <property type="project" value="UniProtKB-UniRule"/>
</dbReference>
<evidence type="ECO:0000256" key="5">
    <source>
        <dbReference type="ARBA" id="ARBA00023242"/>
    </source>
</evidence>
<dbReference type="GeneID" id="94345374"/>
<evidence type="ECO:0000256" key="7">
    <source>
        <dbReference type="SAM" id="MobiDB-lite"/>
    </source>
</evidence>
<dbReference type="Proteomes" id="UP000294530">
    <property type="component" value="Unassembled WGS sequence"/>
</dbReference>
<feature type="DNA-binding region" description="HMG box" evidence="6">
    <location>
        <begin position="428"/>
        <end position="498"/>
    </location>
</feature>
<dbReference type="SUPFAM" id="SSF47095">
    <property type="entry name" value="HMG-box"/>
    <property type="match status" value="1"/>
</dbReference>
<feature type="region of interest" description="Disordered" evidence="7">
    <location>
        <begin position="544"/>
        <end position="568"/>
    </location>
</feature>
<dbReference type="KEGG" id="blac:94345374"/>
<gene>
    <name evidence="9" type="ORF">CCR75_001601</name>
</gene>
<dbReference type="RefSeq" id="XP_067816282.1">
    <property type="nucleotide sequence ID" value="XM_067959703.1"/>
</dbReference>
<comment type="subcellular location">
    <subcellularLocation>
        <location evidence="1">Nucleus</location>
    </subcellularLocation>
</comment>
<dbReference type="InterPro" id="IPR006939">
    <property type="entry name" value="SNF5"/>
</dbReference>
<reference evidence="9 10" key="1">
    <citation type="journal article" date="2021" name="Genome Biol.">
        <title>AFLAP: assembly-free linkage analysis pipeline using k-mers from genome sequencing data.</title>
        <authorList>
            <person name="Fletcher K."/>
            <person name="Zhang L."/>
            <person name="Gil J."/>
            <person name="Han R."/>
            <person name="Cavanaugh K."/>
            <person name="Michelmore R."/>
        </authorList>
    </citation>
    <scope>NUCLEOTIDE SEQUENCE [LARGE SCALE GENOMIC DNA]</scope>
    <source>
        <strain evidence="9 10">SF5</strain>
    </source>
</reference>
<dbReference type="GO" id="GO:0006338">
    <property type="term" value="P:chromatin remodeling"/>
    <property type="evidence" value="ECO:0007669"/>
    <property type="project" value="InterPro"/>
</dbReference>
<dbReference type="Pfam" id="PF00505">
    <property type="entry name" value="HMG_box"/>
    <property type="match status" value="1"/>
</dbReference>
<protein>
    <recommendedName>
        <fullName evidence="8">HMG box domain-containing protein</fullName>
    </recommendedName>
</protein>
<keyword evidence="6" id="KW-0238">DNA-binding</keyword>
<dbReference type="PANTHER" id="PTHR10019">
    <property type="entry name" value="SNF5"/>
    <property type="match status" value="1"/>
</dbReference>
<evidence type="ECO:0000259" key="8">
    <source>
        <dbReference type="PROSITE" id="PS50118"/>
    </source>
</evidence>
<proteinExistence type="inferred from homology"/>
<keyword evidence="3" id="KW-0805">Transcription regulation</keyword>
<keyword evidence="5 6" id="KW-0539">Nucleus</keyword>
<comment type="caution">
    <text evidence="9">The sequence shown here is derived from an EMBL/GenBank/DDBJ whole genome shotgun (WGS) entry which is preliminary data.</text>
</comment>
<dbReference type="Gene3D" id="1.10.30.10">
    <property type="entry name" value="High mobility group box domain"/>
    <property type="match status" value="1"/>
</dbReference>
<organism evidence="9 10">
    <name type="scientific">Bremia lactucae</name>
    <name type="common">Lettuce downy mildew</name>
    <dbReference type="NCBI Taxonomy" id="4779"/>
    <lineage>
        <taxon>Eukaryota</taxon>
        <taxon>Sar</taxon>
        <taxon>Stramenopiles</taxon>
        <taxon>Oomycota</taxon>
        <taxon>Peronosporomycetes</taxon>
        <taxon>Peronosporales</taxon>
        <taxon>Peronosporaceae</taxon>
        <taxon>Bremia</taxon>
    </lineage>
</organism>
<evidence type="ECO:0000313" key="10">
    <source>
        <dbReference type="Proteomes" id="UP000294530"/>
    </source>
</evidence>
<dbReference type="AlphaFoldDB" id="A0A976FHB6"/>
<evidence type="ECO:0000256" key="2">
    <source>
        <dbReference type="ARBA" id="ARBA00010239"/>
    </source>
</evidence>
<dbReference type="PROSITE" id="PS50118">
    <property type="entry name" value="HMG_BOX_2"/>
    <property type="match status" value="1"/>
</dbReference>
<dbReference type="GO" id="GO:0000228">
    <property type="term" value="C:nuclear chromosome"/>
    <property type="evidence" value="ECO:0007669"/>
    <property type="project" value="InterPro"/>
</dbReference>
<dbReference type="OrthoDB" id="515064at2759"/>
<evidence type="ECO:0000256" key="4">
    <source>
        <dbReference type="ARBA" id="ARBA00023163"/>
    </source>
</evidence>
<evidence type="ECO:0000256" key="3">
    <source>
        <dbReference type="ARBA" id="ARBA00023015"/>
    </source>
</evidence>
<feature type="compositionally biased region" description="Acidic residues" evidence="7">
    <location>
        <begin position="551"/>
        <end position="568"/>
    </location>
</feature>
<evidence type="ECO:0000256" key="6">
    <source>
        <dbReference type="PROSITE-ProRule" id="PRU00267"/>
    </source>
</evidence>
<comment type="similarity">
    <text evidence="2">Belongs to the SNF5 family.</text>
</comment>
<dbReference type="InterPro" id="IPR009071">
    <property type="entry name" value="HMG_box_dom"/>
</dbReference>
<dbReference type="EMBL" id="SHOA02000014">
    <property type="protein sequence ID" value="TDH66783.1"/>
    <property type="molecule type" value="Genomic_DNA"/>
</dbReference>
<feature type="domain" description="HMG box" evidence="8">
    <location>
        <begin position="428"/>
        <end position="498"/>
    </location>
</feature>
<keyword evidence="4" id="KW-0804">Transcription</keyword>
<keyword evidence="10" id="KW-1185">Reference proteome</keyword>
<accession>A0A976FHB6</accession>
<evidence type="ECO:0000313" key="9">
    <source>
        <dbReference type="EMBL" id="TDH66783.1"/>
    </source>
</evidence>
<dbReference type="Pfam" id="PF04855">
    <property type="entry name" value="SNF5"/>
    <property type="match status" value="2"/>
</dbReference>